<evidence type="ECO:0000256" key="2">
    <source>
        <dbReference type="ARBA" id="ARBA00022473"/>
    </source>
</evidence>
<dbReference type="GO" id="GO:0005634">
    <property type="term" value="C:nucleus"/>
    <property type="evidence" value="ECO:0007669"/>
    <property type="project" value="UniProtKB-SubCell"/>
</dbReference>
<organism evidence="6 7">
    <name type="scientific">Adineta steineri</name>
    <dbReference type="NCBI Taxonomy" id="433720"/>
    <lineage>
        <taxon>Eukaryota</taxon>
        <taxon>Metazoa</taxon>
        <taxon>Spiralia</taxon>
        <taxon>Gnathifera</taxon>
        <taxon>Rotifera</taxon>
        <taxon>Eurotatoria</taxon>
        <taxon>Bdelloidea</taxon>
        <taxon>Adinetida</taxon>
        <taxon>Adinetidae</taxon>
        <taxon>Adineta</taxon>
    </lineage>
</organism>
<keyword evidence="2" id="KW-0217">Developmental protein</keyword>
<evidence type="ECO:0000313" key="6">
    <source>
        <dbReference type="EMBL" id="CAF3654983.1"/>
    </source>
</evidence>
<dbReference type="GO" id="GO:0033260">
    <property type="term" value="P:nuclear DNA replication"/>
    <property type="evidence" value="ECO:0007669"/>
    <property type="project" value="TreeGrafter"/>
</dbReference>
<comment type="subcellular location">
    <subcellularLocation>
        <location evidence="1">Nucleus</location>
    </subcellularLocation>
</comment>
<evidence type="ECO:0000256" key="1">
    <source>
        <dbReference type="ARBA" id="ARBA00004123"/>
    </source>
</evidence>
<dbReference type="PRINTS" id="PR02064">
    <property type="entry name" value="DONSON"/>
</dbReference>
<dbReference type="Proteomes" id="UP000663868">
    <property type="component" value="Unassembled WGS sequence"/>
</dbReference>
<dbReference type="PANTHER" id="PTHR12972">
    <property type="entry name" value="DOWNSTREAM NEIGHBOR OF SON"/>
    <property type="match status" value="1"/>
</dbReference>
<accession>A0A818RQC4</accession>
<dbReference type="EMBL" id="CAJOBB010000338">
    <property type="protein sequence ID" value="CAF3654983.1"/>
    <property type="molecule type" value="Genomic_DNA"/>
</dbReference>
<feature type="region of interest" description="Disordered" evidence="5">
    <location>
        <begin position="355"/>
        <end position="381"/>
    </location>
</feature>
<dbReference type="PANTHER" id="PTHR12972:SF0">
    <property type="entry name" value="PROTEIN DOWNSTREAM NEIGHBOR OF SON"/>
    <property type="match status" value="1"/>
</dbReference>
<proteinExistence type="inferred from homology"/>
<name>A0A818RQC4_9BILA</name>
<gene>
    <name evidence="6" type="ORF">KXQ929_LOCUS7970</name>
</gene>
<feature type="compositionally biased region" description="Acidic residues" evidence="5">
    <location>
        <begin position="330"/>
        <end position="339"/>
    </location>
</feature>
<protein>
    <submittedName>
        <fullName evidence="6">Uncharacterized protein</fullName>
    </submittedName>
</protein>
<evidence type="ECO:0000313" key="7">
    <source>
        <dbReference type="Proteomes" id="UP000663868"/>
    </source>
</evidence>
<dbReference type="AlphaFoldDB" id="A0A818RQC4"/>
<sequence length="512" mass="57700">MDMNGGKPLSPWKVPSRISLKRIRHKINSDLTLQTLSSATNEKNSQKLNGKRQRPMINKFALARSISTPTSDENVTPTITTTTSEKNLHSNNNDEYLLAKLHQIMPPPSFVSTVSTDNHFHSTMKSFSFDDTFNNSPETNKISDESISLFPIDWSLKSSCRFHSLNSSAFLNNFMKLRSTDESLALEYICSNINQDNEKALFRSLTSYWTYPHIAWLKLFPRSQQQQQQQVNMNLASLDEQSQIAIQDEWKAAFQSLFQAFRTKYSTFFYMCTHTFSILFREDSSSQIVAIISPTTSGLRSALEREGIEFTMADGSSDSLNNSANKTNDDGEEDENGDENDATCVQWLEDIGLSASSSTNTNNDRRGVSSKKKPSNDKTRSTTILIRDLSSVNSLFNFLLNKSQRTCMALTGPLAGIPPTLISPRPFLNSTLKYLNVHFQSNSMVTIDGGPLLPDRLKGLWNLLTDKSQEIQMVCTNVERTSSLNLDGEHGRTIKQISINENRDLRVQFTTI</sequence>
<feature type="compositionally biased region" description="Polar residues" evidence="5">
    <location>
        <begin position="314"/>
        <end position="326"/>
    </location>
</feature>
<comment type="caution">
    <text evidence="6">The sequence shown here is derived from an EMBL/GenBank/DDBJ whole genome shotgun (WGS) entry which is preliminary data.</text>
</comment>
<evidence type="ECO:0000256" key="4">
    <source>
        <dbReference type="ARBA" id="ARBA00025806"/>
    </source>
</evidence>
<reference evidence="6" key="1">
    <citation type="submission" date="2021-02" db="EMBL/GenBank/DDBJ databases">
        <authorList>
            <person name="Nowell W R."/>
        </authorList>
    </citation>
    <scope>NUCLEOTIDE SEQUENCE</scope>
</reference>
<comment type="similarity">
    <text evidence="4">Belongs to the DONSON family.</text>
</comment>
<dbReference type="InterPro" id="IPR024861">
    <property type="entry name" value="Donson"/>
</dbReference>
<feature type="region of interest" description="Disordered" evidence="5">
    <location>
        <begin position="313"/>
        <end position="339"/>
    </location>
</feature>
<evidence type="ECO:0000256" key="5">
    <source>
        <dbReference type="SAM" id="MobiDB-lite"/>
    </source>
</evidence>
<keyword evidence="3" id="KW-0539">Nucleus</keyword>
<evidence type="ECO:0000256" key="3">
    <source>
        <dbReference type="ARBA" id="ARBA00023242"/>
    </source>
</evidence>